<accession>A0ABR2HYM9</accession>
<feature type="compositionally biased region" description="Basic and acidic residues" evidence="1">
    <location>
        <begin position="235"/>
        <end position="245"/>
    </location>
</feature>
<feature type="compositionally biased region" description="Low complexity" evidence="1">
    <location>
        <begin position="91"/>
        <end position="129"/>
    </location>
</feature>
<evidence type="ECO:0000313" key="4">
    <source>
        <dbReference type="Proteomes" id="UP001390339"/>
    </source>
</evidence>
<keyword evidence="4" id="KW-1185">Reference proteome</keyword>
<feature type="compositionally biased region" description="Basic and acidic residues" evidence="1">
    <location>
        <begin position="257"/>
        <end position="267"/>
    </location>
</feature>
<feature type="region of interest" description="Disordered" evidence="1">
    <location>
        <begin position="1"/>
        <end position="54"/>
    </location>
</feature>
<keyword evidence="2" id="KW-1133">Transmembrane helix</keyword>
<comment type="caution">
    <text evidence="3">The sequence shown here is derived from an EMBL/GenBank/DDBJ whole genome shotgun (WGS) entry which is preliminary data.</text>
</comment>
<evidence type="ECO:0000256" key="2">
    <source>
        <dbReference type="SAM" id="Phobius"/>
    </source>
</evidence>
<feature type="region of interest" description="Disordered" evidence="1">
    <location>
        <begin position="194"/>
        <end position="267"/>
    </location>
</feature>
<evidence type="ECO:0000313" key="3">
    <source>
        <dbReference type="EMBL" id="KAK8854988.1"/>
    </source>
</evidence>
<feature type="compositionally biased region" description="Basic and acidic residues" evidence="1">
    <location>
        <begin position="201"/>
        <end position="213"/>
    </location>
</feature>
<organism evidence="3 4">
    <name type="scientific">Apiospora arundinis</name>
    <dbReference type="NCBI Taxonomy" id="335852"/>
    <lineage>
        <taxon>Eukaryota</taxon>
        <taxon>Fungi</taxon>
        <taxon>Dikarya</taxon>
        <taxon>Ascomycota</taxon>
        <taxon>Pezizomycotina</taxon>
        <taxon>Sordariomycetes</taxon>
        <taxon>Xylariomycetidae</taxon>
        <taxon>Amphisphaeriales</taxon>
        <taxon>Apiosporaceae</taxon>
        <taxon>Apiospora</taxon>
    </lineage>
</organism>
<keyword evidence="2" id="KW-0812">Transmembrane</keyword>
<dbReference type="EMBL" id="JAPCWZ010000007">
    <property type="protein sequence ID" value="KAK8854988.1"/>
    <property type="molecule type" value="Genomic_DNA"/>
</dbReference>
<feature type="compositionally biased region" description="Basic and acidic residues" evidence="1">
    <location>
        <begin position="39"/>
        <end position="49"/>
    </location>
</feature>
<evidence type="ECO:0000256" key="1">
    <source>
        <dbReference type="SAM" id="MobiDB-lite"/>
    </source>
</evidence>
<sequence>MDRDEWDPEGLPPTQVSRAEPKARIGGEQLGKNKRHDFRRSLARKDDVGKSSATKSIETIHLTTLPFDQAQTVPFPSPGRMWTIPILPESSESTVTTSPHPRSTPAQTPAPGTTTTAAATRTTPTGRPRFFASGRPPHPGGDRGGPNNFFWTHGRNGGPPRPALPAFAITLIVIGAIFMVFAAIAVIFCCRASTRRRKQRSHTETSKRVRMPSEDGDTESMAPGPARNLQITKVPELEGTPRTESRYGPLAPVVPELHGRQRPSELR</sequence>
<reference evidence="3 4" key="1">
    <citation type="journal article" date="2024" name="IMA Fungus">
        <title>Apiospora arundinis, a panoply of carbohydrate-active enzymes and secondary metabolites.</title>
        <authorList>
            <person name="Sorensen T."/>
            <person name="Petersen C."/>
            <person name="Muurmann A.T."/>
            <person name="Christiansen J.V."/>
            <person name="Brundto M.L."/>
            <person name="Overgaard C.K."/>
            <person name="Boysen A.T."/>
            <person name="Wollenberg R.D."/>
            <person name="Larsen T.O."/>
            <person name="Sorensen J.L."/>
            <person name="Nielsen K.L."/>
            <person name="Sondergaard T.E."/>
        </authorList>
    </citation>
    <scope>NUCLEOTIDE SEQUENCE [LARGE SCALE GENOMIC DNA]</scope>
    <source>
        <strain evidence="3 4">AAU 773</strain>
    </source>
</reference>
<protein>
    <submittedName>
        <fullName evidence="3">Uncharacterized protein</fullName>
    </submittedName>
</protein>
<feature type="region of interest" description="Disordered" evidence="1">
    <location>
        <begin position="91"/>
        <end position="154"/>
    </location>
</feature>
<feature type="transmembrane region" description="Helical" evidence="2">
    <location>
        <begin position="166"/>
        <end position="190"/>
    </location>
</feature>
<dbReference type="Proteomes" id="UP001390339">
    <property type="component" value="Unassembled WGS sequence"/>
</dbReference>
<proteinExistence type="predicted"/>
<gene>
    <name evidence="3" type="ORF">PGQ11_010900</name>
</gene>
<name>A0ABR2HYM9_9PEZI</name>
<keyword evidence="2" id="KW-0472">Membrane</keyword>